<dbReference type="Proteomes" id="UP001165186">
    <property type="component" value="Unassembled WGS sequence"/>
</dbReference>
<keyword evidence="2" id="KW-1185">Reference proteome</keyword>
<evidence type="ECO:0000313" key="1">
    <source>
        <dbReference type="EMBL" id="GME28606.1"/>
    </source>
</evidence>
<protein>
    <submittedName>
        <fullName evidence="1">C2h2 type zinc finger domain protein</fullName>
    </submittedName>
</protein>
<name>A0ACB5S8B1_9PEZI</name>
<comment type="caution">
    <text evidence="1">The sequence shown here is derived from an EMBL/GenBank/DDBJ whole genome shotgun (WGS) entry which is preliminary data.</text>
</comment>
<reference evidence="1" key="1">
    <citation type="submission" date="2024-09" db="EMBL/GenBank/DDBJ databases">
        <title>Draft Genome Sequences of Neofusicoccum parvum.</title>
        <authorList>
            <person name="Ashida A."/>
            <person name="Camagna M."/>
            <person name="Tanaka A."/>
            <person name="Takemoto D."/>
        </authorList>
    </citation>
    <scope>NUCLEOTIDE SEQUENCE</scope>
    <source>
        <strain evidence="1">PPO83</strain>
    </source>
</reference>
<accession>A0ACB5S8B1</accession>
<gene>
    <name evidence="1" type="primary">g8044</name>
    <name evidence="1" type="ORF">NpPPO83_00008044</name>
</gene>
<proteinExistence type="predicted"/>
<dbReference type="EMBL" id="BSXG01000050">
    <property type="protein sequence ID" value="GME28606.1"/>
    <property type="molecule type" value="Genomic_DNA"/>
</dbReference>
<sequence>MVKRSRAESASPSPEADAQPTDSAPSQPATPAEDAVPHVVKYVHVDAAGADAPKPVVMKCQLPPHGPLQFTSYDDYDVHYQEDHVNRCSECGKNFPTDQFLNLHLAEIHDPINDIRKARGEKIYACFADDKCAKKCSEPSKRRMHMVEKHHFPKNYDFAIIKDGIDGRTSMLRDSRHDMYTQHPKKGKPAKNAEKKAAKSPVLKEEGTTAMQQAPSDLSSTMDIATSVKNEPPTPSSTQDVDMETGDGHQPNNLSVSKHATDKPRSAIAAAKQQKKKDEKGEPGEAATRSTGNGTVSSSKSVDDDTSNDPMERLTTSLSALNFVPPSIRFGRGGGRGRGRGRGGFARS</sequence>
<organism evidence="1 2">
    <name type="scientific">Neofusicoccum parvum</name>
    <dbReference type="NCBI Taxonomy" id="310453"/>
    <lineage>
        <taxon>Eukaryota</taxon>
        <taxon>Fungi</taxon>
        <taxon>Dikarya</taxon>
        <taxon>Ascomycota</taxon>
        <taxon>Pezizomycotina</taxon>
        <taxon>Dothideomycetes</taxon>
        <taxon>Dothideomycetes incertae sedis</taxon>
        <taxon>Botryosphaeriales</taxon>
        <taxon>Botryosphaeriaceae</taxon>
        <taxon>Neofusicoccum</taxon>
    </lineage>
</organism>
<evidence type="ECO:0000313" key="2">
    <source>
        <dbReference type="Proteomes" id="UP001165186"/>
    </source>
</evidence>